<dbReference type="AlphaFoldDB" id="A0A7M7QKR0"/>
<feature type="compositionally biased region" description="Basic and acidic residues" evidence="1">
    <location>
        <begin position="199"/>
        <end position="216"/>
    </location>
</feature>
<sequence>MANRLLTPLLLSLMLLRAESRCGERLERALDMMQQRSNSARRRFDADDSDLVYRQRLRSAPVDVSVTRLLVEIPPTRSSGSRDGPSWAKVERCSYEPSNNSIRSRVGFNELSVSGLVQLAASAQEPSREQARLLGLPAESCRMSLRLRRAGMDFYTSPIARGRGQMRIRTESSFLEPRFASIYAYGCRPVGPAPAANYDRLESSEPRKREIGKAKPDSNAVSNSSALGAEAEEALEEENRLGGSLAAIPATPADALLDSLWRSRGDIAREMEDVFLRSASQAITHYIERQLHPAIKETLMLSMGYTISYG</sequence>
<feature type="signal peptide" evidence="2">
    <location>
        <begin position="1"/>
        <end position="20"/>
    </location>
</feature>
<organism evidence="3 4">
    <name type="scientific">Nasonia vitripennis</name>
    <name type="common">Parasitic wasp</name>
    <dbReference type="NCBI Taxonomy" id="7425"/>
    <lineage>
        <taxon>Eukaryota</taxon>
        <taxon>Metazoa</taxon>
        <taxon>Ecdysozoa</taxon>
        <taxon>Arthropoda</taxon>
        <taxon>Hexapoda</taxon>
        <taxon>Insecta</taxon>
        <taxon>Pterygota</taxon>
        <taxon>Neoptera</taxon>
        <taxon>Endopterygota</taxon>
        <taxon>Hymenoptera</taxon>
        <taxon>Apocrita</taxon>
        <taxon>Proctotrupomorpha</taxon>
        <taxon>Chalcidoidea</taxon>
        <taxon>Pteromalidae</taxon>
        <taxon>Pteromalinae</taxon>
        <taxon>Nasonia</taxon>
    </lineage>
</organism>
<dbReference type="GeneID" id="100679530"/>
<protein>
    <submittedName>
        <fullName evidence="3">Uncharacterized protein</fullName>
    </submittedName>
</protein>
<dbReference type="EnsemblMetazoa" id="XM_016986806">
    <property type="protein sequence ID" value="XP_016842295"/>
    <property type="gene ID" value="LOC100679530"/>
</dbReference>
<accession>A0A7M7QKR0</accession>
<evidence type="ECO:0000313" key="4">
    <source>
        <dbReference type="Proteomes" id="UP000002358"/>
    </source>
</evidence>
<dbReference type="Proteomes" id="UP000002358">
    <property type="component" value="Chromosome 5"/>
</dbReference>
<dbReference type="KEGG" id="nvi:100679530"/>
<dbReference type="OrthoDB" id="6610013at2759"/>
<feature type="region of interest" description="Disordered" evidence="1">
    <location>
        <begin position="197"/>
        <end position="233"/>
    </location>
</feature>
<reference evidence="3" key="1">
    <citation type="submission" date="2021-01" db="UniProtKB">
        <authorList>
            <consortium name="EnsemblMetazoa"/>
        </authorList>
    </citation>
    <scope>IDENTIFICATION</scope>
</reference>
<keyword evidence="2" id="KW-0732">Signal</keyword>
<evidence type="ECO:0000313" key="3">
    <source>
        <dbReference type="EnsemblMetazoa" id="XP_031788072"/>
    </source>
</evidence>
<dbReference type="InParanoid" id="A0A7M7QKR0"/>
<feature type="chain" id="PRO_5036401780" evidence="2">
    <location>
        <begin position="21"/>
        <end position="310"/>
    </location>
</feature>
<keyword evidence="4" id="KW-1185">Reference proteome</keyword>
<evidence type="ECO:0000256" key="1">
    <source>
        <dbReference type="SAM" id="MobiDB-lite"/>
    </source>
</evidence>
<evidence type="ECO:0000256" key="2">
    <source>
        <dbReference type="SAM" id="SignalP"/>
    </source>
</evidence>
<dbReference type="RefSeq" id="XP_031788072.1">
    <property type="nucleotide sequence ID" value="XM_031932212.2"/>
</dbReference>
<dbReference type="RefSeq" id="XP_016842295.1">
    <property type="nucleotide sequence ID" value="XM_016986806.3"/>
</dbReference>
<proteinExistence type="predicted"/>
<dbReference type="EnsemblMetazoa" id="XM_031932212">
    <property type="protein sequence ID" value="XP_031788072"/>
    <property type="gene ID" value="LOC100679530"/>
</dbReference>
<name>A0A7M7QKR0_NASVI</name>